<accession>A0A182PWW1</accession>
<dbReference type="AlphaFoldDB" id="A0A182PWW1"/>
<dbReference type="Proteomes" id="UP000075885">
    <property type="component" value="Unassembled WGS sequence"/>
</dbReference>
<proteinExistence type="predicted"/>
<reference evidence="3" key="1">
    <citation type="submission" date="2013-03" db="EMBL/GenBank/DDBJ databases">
        <title>The Genome Sequence of Anopheles epiroticus epiroticus2.</title>
        <authorList>
            <consortium name="The Broad Institute Genomics Platform"/>
            <person name="Neafsey D.E."/>
            <person name="Howell P."/>
            <person name="Walker B."/>
            <person name="Young S.K."/>
            <person name="Zeng Q."/>
            <person name="Gargeya S."/>
            <person name="Fitzgerald M."/>
            <person name="Haas B."/>
            <person name="Abouelleil A."/>
            <person name="Allen A.W."/>
            <person name="Alvarado L."/>
            <person name="Arachchi H.M."/>
            <person name="Berlin A.M."/>
            <person name="Chapman S.B."/>
            <person name="Gainer-Dewar J."/>
            <person name="Goldberg J."/>
            <person name="Griggs A."/>
            <person name="Gujja S."/>
            <person name="Hansen M."/>
            <person name="Howarth C."/>
            <person name="Imamovic A."/>
            <person name="Ireland A."/>
            <person name="Larimer J."/>
            <person name="McCowan C."/>
            <person name="Murphy C."/>
            <person name="Pearson M."/>
            <person name="Poon T.W."/>
            <person name="Priest M."/>
            <person name="Roberts A."/>
            <person name="Saif S."/>
            <person name="Shea T."/>
            <person name="Sisk P."/>
            <person name="Sykes S."/>
            <person name="Wortman J."/>
            <person name="Nusbaum C."/>
            <person name="Birren B."/>
        </authorList>
    </citation>
    <scope>NUCLEOTIDE SEQUENCE [LARGE SCALE GENOMIC DNA]</scope>
    <source>
        <strain evidence="3">Epiroticus2</strain>
    </source>
</reference>
<evidence type="ECO:0000313" key="2">
    <source>
        <dbReference type="EnsemblMetazoa" id="AEPI011448-PA"/>
    </source>
</evidence>
<evidence type="ECO:0008006" key="4">
    <source>
        <dbReference type="Google" id="ProtNLM"/>
    </source>
</evidence>
<organism evidence="2 3">
    <name type="scientific">Anopheles epiroticus</name>
    <dbReference type="NCBI Taxonomy" id="199890"/>
    <lineage>
        <taxon>Eukaryota</taxon>
        <taxon>Metazoa</taxon>
        <taxon>Ecdysozoa</taxon>
        <taxon>Arthropoda</taxon>
        <taxon>Hexapoda</taxon>
        <taxon>Insecta</taxon>
        <taxon>Pterygota</taxon>
        <taxon>Neoptera</taxon>
        <taxon>Endopterygota</taxon>
        <taxon>Diptera</taxon>
        <taxon>Nematocera</taxon>
        <taxon>Culicoidea</taxon>
        <taxon>Culicidae</taxon>
        <taxon>Anophelinae</taxon>
        <taxon>Anopheles</taxon>
    </lineage>
</organism>
<evidence type="ECO:0000256" key="1">
    <source>
        <dbReference type="SAM" id="MobiDB-lite"/>
    </source>
</evidence>
<feature type="compositionally biased region" description="Basic residues" evidence="1">
    <location>
        <begin position="91"/>
        <end position="103"/>
    </location>
</feature>
<sequence>PKPENLESLIKYGLAVQHFCDHLVATNLEDHLHNPAILGELVEKLPASRRLEWARFKHHLPHVGLQEFGEFMDELMEHACEVCNYVPQNHPHPHPRYRTHHHTNTSDNEMASTAAHQRRVKPCAACSSVEHHIRNCQEFRRMSVTNRLDLVGRHGLCKLCLNQHGIRRCLSRFRCDVNGCEARHNALLHLPAARQRADVLTHSSATKVGVLFRIVPVVVHHGSSVTLMEGSLANTLGVRGSSEPLQLGLTADITRSENGSQRIDVQISARGSDRRYELSGARTVQKLSLPSQELNYPFLINNFPQFQKLPIQSFLKAEPKLLIGLQHMELMTPLETRTGRADEPIAVRSPLGWAVYGPYNYNAASILTHHNDPLRAAEDEDSDEDLNTLLRDYFTLEEVGVTHSAFQESNEIVRAKKLLENTTRRHGERFETGLLWNTDNVILPDSYPMAVKRTLTWASHTRLQKKN</sequence>
<dbReference type="PANTHER" id="PTHR47331">
    <property type="entry name" value="PHD-TYPE DOMAIN-CONTAINING PROTEIN"/>
    <property type="match status" value="1"/>
</dbReference>
<reference evidence="2" key="2">
    <citation type="submission" date="2020-05" db="UniProtKB">
        <authorList>
            <consortium name="EnsemblMetazoa"/>
        </authorList>
    </citation>
    <scope>IDENTIFICATION</scope>
    <source>
        <strain evidence="2">Epiroticus2</strain>
    </source>
</reference>
<name>A0A182PWW1_9DIPT</name>
<evidence type="ECO:0000313" key="3">
    <source>
        <dbReference type="Proteomes" id="UP000075885"/>
    </source>
</evidence>
<protein>
    <recommendedName>
        <fullName evidence="4">Peptidase aspartic putative domain-containing protein</fullName>
    </recommendedName>
</protein>
<dbReference type="VEuPathDB" id="VectorBase:AEPI011448"/>
<keyword evidence="3" id="KW-1185">Reference proteome</keyword>
<feature type="region of interest" description="Disordered" evidence="1">
    <location>
        <begin position="91"/>
        <end position="114"/>
    </location>
</feature>
<dbReference type="PANTHER" id="PTHR47331:SF5">
    <property type="entry name" value="RIBONUCLEASE H"/>
    <property type="match status" value="1"/>
</dbReference>
<dbReference type="EnsemblMetazoa" id="AEPI011448-RA">
    <property type="protein sequence ID" value="AEPI011448-PA"/>
    <property type="gene ID" value="AEPI011448"/>
</dbReference>
<dbReference type="STRING" id="199890.A0A182PWW1"/>